<dbReference type="Gene3D" id="2.40.30.30">
    <property type="entry name" value="Riboflavin kinase-like"/>
    <property type="match status" value="1"/>
</dbReference>
<sequence>MGPRIVEGRRVKGFGVGGRYVGHPYYGGWFERLLGCRPFPGTLNVEASVDWRELAGLCEPVVVPETVWEGQRLGAVYVWRARLRTREGPVEVLIIRPLLSGHGPRVLELVACSKLAPLLDSDRVELEILCSGA</sequence>
<evidence type="ECO:0000256" key="13">
    <source>
        <dbReference type="ARBA" id="ARBA00029789"/>
    </source>
</evidence>
<name>A0ABN6ZTC4_9CREN</name>
<evidence type="ECO:0000256" key="16">
    <source>
        <dbReference type="ARBA" id="ARBA00047857"/>
    </source>
</evidence>
<evidence type="ECO:0000256" key="15">
    <source>
        <dbReference type="ARBA" id="ARBA00033116"/>
    </source>
</evidence>
<keyword evidence="6" id="KW-0285">Flavoprotein</keyword>
<proteinExistence type="inferred from homology"/>
<keyword evidence="10" id="KW-0547">Nucleotide-binding</keyword>
<evidence type="ECO:0000256" key="2">
    <source>
        <dbReference type="ARBA" id="ARBA00005219"/>
    </source>
</evidence>
<evidence type="ECO:0000256" key="9">
    <source>
        <dbReference type="ARBA" id="ARBA00022723"/>
    </source>
</evidence>
<dbReference type="Pfam" id="PF01982">
    <property type="entry name" value="CTP-dep_RFKase"/>
    <property type="match status" value="1"/>
</dbReference>
<evidence type="ECO:0000256" key="5">
    <source>
        <dbReference type="ARBA" id="ARBA00017394"/>
    </source>
</evidence>
<comment type="cofactor">
    <cofactor evidence="1">
        <name>Mg(2+)</name>
        <dbReference type="ChEBI" id="CHEBI:18420"/>
    </cofactor>
</comment>
<evidence type="ECO:0000256" key="4">
    <source>
        <dbReference type="ARBA" id="ARBA00011987"/>
    </source>
</evidence>
<dbReference type="PANTHER" id="PTHR40706:SF1">
    <property type="entry name" value="RIBOFLAVIN KINASE"/>
    <property type="match status" value="1"/>
</dbReference>
<evidence type="ECO:0000256" key="14">
    <source>
        <dbReference type="ARBA" id="ARBA00030544"/>
    </source>
</evidence>
<evidence type="ECO:0000256" key="11">
    <source>
        <dbReference type="ARBA" id="ARBA00022777"/>
    </source>
</evidence>
<gene>
    <name evidence="18" type="ORF">PABY_15050</name>
</gene>
<evidence type="ECO:0000256" key="8">
    <source>
        <dbReference type="ARBA" id="ARBA00022679"/>
    </source>
</evidence>
<dbReference type="SUPFAM" id="SSF82114">
    <property type="entry name" value="Riboflavin kinase-like"/>
    <property type="match status" value="1"/>
</dbReference>
<keyword evidence="9" id="KW-0479">Metal-binding</keyword>
<dbReference type="EC" id="2.7.1.161" evidence="4"/>
<comment type="similarity">
    <text evidence="3">Belongs to the archaeal riboflavin kinase family.</text>
</comment>
<evidence type="ECO:0000256" key="6">
    <source>
        <dbReference type="ARBA" id="ARBA00022630"/>
    </source>
</evidence>
<keyword evidence="19" id="KW-1185">Reference proteome</keyword>
<evidence type="ECO:0000256" key="7">
    <source>
        <dbReference type="ARBA" id="ARBA00022643"/>
    </source>
</evidence>
<reference evidence="18 19" key="1">
    <citation type="submission" date="2023-09" db="EMBL/GenBank/DDBJ databases">
        <title>Pyrofollis japonicus gen. nov. sp. nov., a novel member of the family Pyrodictiaceae isolated from the Iheya North hydrothermal field.</title>
        <authorList>
            <person name="Miyazaki U."/>
            <person name="Sanari M."/>
            <person name="Tame A."/>
            <person name="Kitajima M."/>
            <person name="Okamoto A."/>
            <person name="Sawayama S."/>
            <person name="Miyazaki J."/>
            <person name="Takai K."/>
            <person name="Nakagawa S."/>
        </authorList>
    </citation>
    <scope>NUCLEOTIDE SEQUENCE [LARGE SCALE GENOMIC DNA]</scope>
    <source>
        <strain evidence="18 19">AV2</strain>
    </source>
</reference>
<dbReference type="InterPro" id="IPR039063">
    <property type="entry name" value="RibK_CTP-dep"/>
</dbReference>
<protein>
    <recommendedName>
        <fullName evidence="5">Riboflavin kinase</fullName>
        <ecNumber evidence="4">2.7.1.161</ecNumber>
    </recommendedName>
    <alternativeName>
        <fullName evidence="14">CTP-dependent riboflavin kinase</fullName>
    </alternativeName>
    <alternativeName>
        <fullName evidence="15">CTP:riboflavin 5'-phosphotransferase</fullName>
    </alternativeName>
    <alternativeName>
        <fullName evidence="13">Flavokinase</fullName>
    </alternativeName>
</protein>
<dbReference type="PANTHER" id="PTHR40706">
    <property type="entry name" value="RIBOFLAVIN KINASE"/>
    <property type="match status" value="1"/>
</dbReference>
<keyword evidence="8" id="KW-0808">Transferase</keyword>
<dbReference type="Proteomes" id="UP001341135">
    <property type="component" value="Chromosome"/>
</dbReference>
<dbReference type="InterPro" id="IPR023602">
    <property type="entry name" value="Riboflavin_kinase_CTP-dep"/>
</dbReference>
<comment type="catalytic activity">
    <reaction evidence="16">
        <text>riboflavin + CTP = CDP + FMN + H(+)</text>
        <dbReference type="Rhea" id="RHEA:25021"/>
        <dbReference type="ChEBI" id="CHEBI:15378"/>
        <dbReference type="ChEBI" id="CHEBI:37563"/>
        <dbReference type="ChEBI" id="CHEBI:57986"/>
        <dbReference type="ChEBI" id="CHEBI:58069"/>
        <dbReference type="ChEBI" id="CHEBI:58210"/>
        <dbReference type="EC" id="2.7.1.161"/>
    </reaction>
</comment>
<feature type="domain" description="Riboflavin kinase" evidence="17">
    <location>
        <begin position="11"/>
        <end position="128"/>
    </location>
</feature>
<comment type="pathway">
    <text evidence="2">Cofactor biosynthesis; FMN biosynthesis; FMN from riboflavin (CTP route): step 1/1.</text>
</comment>
<keyword evidence="12" id="KW-0460">Magnesium</keyword>
<organism evidence="18 19">
    <name type="scientific">Pyrodictium abyssi</name>
    <dbReference type="NCBI Taxonomy" id="54256"/>
    <lineage>
        <taxon>Archaea</taxon>
        <taxon>Thermoproteota</taxon>
        <taxon>Thermoprotei</taxon>
        <taxon>Desulfurococcales</taxon>
        <taxon>Pyrodictiaceae</taxon>
        <taxon>Pyrodictium</taxon>
    </lineage>
</organism>
<evidence type="ECO:0000256" key="12">
    <source>
        <dbReference type="ARBA" id="ARBA00022842"/>
    </source>
</evidence>
<dbReference type="EMBL" id="AP028907">
    <property type="protein sequence ID" value="BES81938.1"/>
    <property type="molecule type" value="Genomic_DNA"/>
</dbReference>
<evidence type="ECO:0000259" key="17">
    <source>
        <dbReference type="Pfam" id="PF01982"/>
    </source>
</evidence>
<evidence type="ECO:0000256" key="1">
    <source>
        <dbReference type="ARBA" id="ARBA00001946"/>
    </source>
</evidence>
<keyword evidence="7" id="KW-0288">FMN</keyword>
<evidence type="ECO:0000256" key="3">
    <source>
        <dbReference type="ARBA" id="ARBA00006428"/>
    </source>
</evidence>
<dbReference type="GeneID" id="89289515"/>
<dbReference type="InterPro" id="IPR023465">
    <property type="entry name" value="Riboflavin_kinase_dom_sf"/>
</dbReference>
<keyword evidence="11" id="KW-0418">Kinase</keyword>
<accession>A0ABN6ZTC4</accession>
<evidence type="ECO:0000313" key="19">
    <source>
        <dbReference type="Proteomes" id="UP001341135"/>
    </source>
</evidence>
<evidence type="ECO:0000313" key="18">
    <source>
        <dbReference type="EMBL" id="BES81938.1"/>
    </source>
</evidence>
<evidence type="ECO:0000256" key="10">
    <source>
        <dbReference type="ARBA" id="ARBA00022741"/>
    </source>
</evidence>
<dbReference type="RefSeq" id="WP_338248776.1">
    <property type="nucleotide sequence ID" value="NZ_AP028907.1"/>
</dbReference>